<dbReference type="InterPro" id="IPR046520">
    <property type="entry name" value="DUF6697"/>
</dbReference>
<evidence type="ECO:0000313" key="3">
    <source>
        <dbReference type="Proteomes" id="UP001629113"/>
    </source>
</evidence>
<sequence>MLASDYEPLLPRKPGQHGARISGVIQNEDDTPCHLFVRRGQAGYRYYEVYKTPRHPDKISCAEMTMDVPEYVKGYWARVFGGHSTGGKDPKALKAIRDAWPMKPVGWWDQVSNSMIKYVPDLERRYGEPLKRSITDAEAEAVTSVDIMAAFHRKDGSIQPTMRLFYEYMQCIEYDRGVYEILVAKKHELGI</sequence>
<protein>
    <recommendedName>
        <fullName evidence="1">DUF6697 domain-containing protein</fullName>
    </recommendedName>
</protein>
<dbReference type="Proteomes" id="UP001629113">
    <property type="component" value="Unassembled WGS sequence"/>
</dbReference>
<feature type="domain" description="DUF6697" evidence="1">
    <location>
        <begin position="2"/>
        <end position="184"/>
    </location>
</feature>
<keyword evidence="3" id="KW-1185">Reference proteome</keyword>
<gene>
    <name evidence="2" type="ORF">PVAG01_10053</name>
</gene>
<reference evidence="2 3" key="1">
    <citation type="submission" date="2024-06" db="EMBL/GenBank/DDBJ databases">
        <title>Complete genome of Phlyctema vagabunda strain 19-DSS-EL-015.</title>
        <authorList>
            <person name="Fiorenzani C."/>
        </authorList>
    </citation>
    <scope>NUCLEOTIDE SEQUENCE [LARGE SCALE GENOMIC DNA]</scope>
    <source>
        <strain evidence="2 3">19-DSS-EL-015</strain>
    </source>
</reference>
<dbReference type="Pfam" id="PF20411">
    <property type="entry name" value="DUF6697"/>
    <property type="match status" value="1"/>
</dbReference>
<name>A0ABR4P4V5_9HELO</name>
<organism evidence="2 3">
    <name type="scientific">Phlyctema vagabunda</name>
    <dbReference type="NCBI Taxonomy" id="108571"/>
    <lineage>
        <taxon>Eukaryota</taxon>
        <taxon>Fungi</taxon>
        <taxon>Dikarya</taxon>
        <taxon>Ascomycota</taxon>
        <taxon>Pezizomycotina</taxon>
        <taxon>Leotiomycetes</taxon>
        <taxon>Helotiales</taxon>
        <taxon>Dermateaceae</taxon>
        <taxon>Phlyctema</taxon>
    </lineage>
</organism>
<proteinExistence type="predicted"/>
<dbReference type="EMBL" id="JBFCZG010000009">
    <property type="protein sequence ID" value="KAL3418337.1"/>
    <property type="molecule type" value="Genomic_DNA"/>
</dbReference>
<accession>A0ABR4P4V5</accession>
<evidence type="ECO:0000259" key="1">
    <source>
        <dbReference type="Pfam" id="PF20411"/>
    </source>
</evidence>
<evidence type="ECO:0000313" key="2">
    <source>
        <dbReference type="EMBL" id="KAL3418337.1"/>
    </source>
</evidence>
<comment type="caution">
    <text evidence="2">The sequence shown here is derived from an EMBL/GenBank/DDBJ whole genome shotgun (WGS) entry which is preliminary data.</text>
</comment>